<gene>
    <name evidence="1" type="ORF">ATY39_00630</name>
</gene>
<organism evidence="1 2">
    <name type="scientific">Rummeliibacillus stabekisii</name>
    <dbReference type="NCBI Taxonomy" id="241244"/>
    <lineage>
        <taxon>Bacteria</taxon>
        <taxon>Bacillati</taxon>
        <taxon>Bacillota</taxon>
        <taxon>Bacilli</taxon>
        <taxon>Bacillales</taxon>
        <taxon>Caryophanaceae</taxon>
        <taxon>Rummeliibacillus</taxon>
    </lineage>
</organism>
<keyword evidence="2" id="KW-1185">Reference proteome</keyword>
<dbReference type="PIRSF" id="PIRSF016897">
    <property type="entry name" value="GlpP"/>
    <property type="match status" value="1"/>
</dbReference>
<dbReference type="Gene3D" id="3.20.20.70">
    <property type="entry name" value="Aldolase class I"/>
    <property type="match status" value="1"/>
</dbReference>
<dbReference type="EMBL" id="CP014806">
    <property type="protein sequence ID" value="AMX00971.1"/>
    <property type="molecule type" value="Genomic_DNA"/>
</dbReference>
<dbReference type="Pfam" id="PF04309">
    <property type="entry name" value="G3P_antiterm"/>
    <property type="match status" value="1"/>
</dbReference>
<evidence type="ECO:0000313" key="1">
    <source>
        <dbReference type="EMBL" id="AMX00971.1"/>
    </source>
</evidence>
<dbReference type="Proteomes" id="UP000076021">
    <property type="component" value="Chromosome"/>
</dbReference>
<dbReference type="GO" id="GO:0006071">
    <property type="term" value="P:glycerol metabolic process"/>
    <property type="evidence" value="ECO:0007669"/>
    <property type="project" value="InterPro"/>
</dbReference>
<sequence length="173" mass="19721">MSTMKDFEKFLASPFEIGVFLEVHISQLKNIHKMAKEHNKKMFYHMDLVHGLKNDDFGTTYVCQEYKPYGLISTKSTVITTAKKNGVIAVQRIFLIDSHALEKSYKLIEKIEPDFIEVMPGAMPHMIREVKNRLNIPIFAGGLIRTVEDAEKALNAGASAITTSEKEIWKRFS</sequence>
<reference evidence="2" key="2">
    <citation type="submission" date="2016-03" db="EMBL/GenBank/DDBJ databases">
        <authorList>
            <person name="Ploux O."/>
        </authorList>
    </citation>
    <scope>NUCLEOTIDE SEQUENCE [LARGE SCALE GENOMIC DNA]</scope>
    <source>
        <strain evidence="2">PP9</strain>
    </source>
</reference>
<dbReference type="SUPFAM" id="SSF110391">
    <property type="entry name" value="GlpP-like"/>
    <property type="match status" value="1"/>
</dbReference>
<dbReference type="InterPro" id="IPR006699">
    <property type="entry name" value="GlpP"/>
</dbReference>
<dbReference type="OrthoDB" id="9799580at2"/>
<dbReference type="PANTHER" id="PTHR35787">
    <property type="entry name" value="GLYCEROL UPTAKE OPERON ANTITERMINATOR REGULATORY PROTEIN"/>
    <property type="match status" value="1"/>
</dbReference>
<name>A0A143HHK8_9BACL</name>
<dbReference type="GO" id="GO:0001072">
    <property type="term" value="F:transcription antitermination factor activity, RNA binding"/>
    <property type="evidence" value="ECO:0007669"/>
    <property type="project" value="TreeGrafter"/>
</dbReference>
<dbReference type="GO" id="GO:0045893">
    <property type="term" value="P:positive regulation of DNA-templated transcription"/>
    <property type="evidence" value="ECO:0007669"/>
    <property type="project" value="TreeGrafter"/>
</dbReference>
<dbReference type="KEGG" id="rst:ATY39_00630"/>
<dbReference type="InterPro" id="IPR013785">
    <property type="entry name" value="Aldolase_TIM"/>
</dbReference>
<reference evidence="1 2" key="1">
    <citation type="journal article" date="2016" name="Genome Announc.">
        <title>Whole-Genome Sequence of Rummeliibacillus stabekisii Strain PP9 Isolated from Antarctic Soil.</title>
        <authorList>
            <person name="da Mota F.F."/>
            <person name="Vollu R.E."/>
            <person name="Jurelevicius D."/>
            <person name="Seldin L."/>
        </authorList>
    </citation>
    <scope>NUCLEOTIDE SEQUENCE [LARGE SCALE GENOMIC DNA]</scope>
    <source>
        <strain evidence="1 2">PP9</strain>
    </source>
</reference>
<accession>A0A143HHK8</accession>
<evidence type="ECO:0000313" key="2">
    <source>
        <dbReference type="Proteomes" id="UP000076021"/>
    </source>
</evidence>
<dbReference type="STRING" id="241244.ATY39_00630"/>
<protein>
    <submittedName>
        <fullName evidence="1">Glycerol-3-phosphate responsive antiterminator GlpP</fullName>
    </submittedName>
</protein>
<dbReference type="PANTHER" id="PTHR35787:SF1">
    <property type="entry name" value="GLYCEROL UPTAKE OPERON ANTITERMINATOR REGULATORY PROTEIN"/>
    <property type="match status" value="1"/>
</dbReference>
<dbReference type="AlphaFoldDB" id="A0A143HHK8"/>
<proteinExistence type="predicted"/>